<organism evidence="3">
    <name type="scientific">Caenorhabditis remanei</name>
    <name type="common">Caenorhabditis vulgaris</name>
    <dbReference type="NCBI Taxonomy" id="31234"/>
    <lineage>
        <taxon>Eukaryota</taxon>
        <taxon>Metazoa</taxon>
        <taxon>Ecdysozoa</taxon>
        <taxon>Nematoda</taxon>
        <taxon>Chromadorea</taxon>
        <taxon>Rhabditida</taxon>
        <taxon>Rhabditina</taxon>
        <taxon>Rhabditomorpha</taxon>
        <taxon>Rhabditoidea</taxon>
        <taxon>Rhabditidae</taxon>
        <taxon>Peloderinae</taxon>
        <taxon>Caenorhabditis</taxon>
    </lineage>
</organism>
<keyword evidence="3" id="KW-1185">Reference proteome</keyword>
<reference evidence="2" key="1">
    <citation type="submission" date="2007-07" db="EMBL/GenBank/DDBJ databases">
        <title>PCAP assembly of the Caenorhabditis remanei genome.</title>
        <authorList>
            <consortium name="The Caenorhabditis remanei Sequencing Consortium"/>
            <person name="Wilson R.K."/>
        </authorList>
    </citation>
    <scope>NUCLEOTIDE SEQUENCE [LARGE SCALE GENOMIC DNA]</scope>
    <source>
        <strain evidence="2">PB4641</strain>
    </source>
</reference>
<feature type="chain" id="PRO_5003176040" evidence="1">
    <location>
        <begin position="22"/>
        <end position="43"/>
    </location>
</feature>
<gene>
    <name evidence="2" type="ORF">CRE_08169</name>
</gene>
<evidence type="ECO:0000313" key="2">
    <source>
        <dbReference type="EMBL" id="EFO90515.1"/>
    </source>
</evidence>
<proteinExistence type="predicted"/>
<dbReference type="AlphaFoldDB" id="E3M3T3"/>
<dbReference type="HOGENOM" id="CLU_3242677_0_0_1"/>
<sequence>MIENICIIILSLFLFSLISIGDDREHLYYHSLFISFFSHLNRR</sequence>
<evidence type="ECO:0000313" key="3">
    <source>
        <dbReference type="Proteomes" id="UP000008281"/>
    </source>
</evidence>
<accession>E3M3T3</accession>
<keyword evidence="1" id="KW-0732">Signal</keyword>
<name>E3M3T3_CAERE</name>
<dbReference type="InParanoid" id="E3M3T3"/>
<feature type="signal peptide" evidence="1">
    <location>
        <begin position="1"/>
        <end position="21"/>
    </location>
</feature>
<dbReference type="EMBL" id="DS268423">
    <property type="protein sequence ID" value="EFO90515.1"/>
    <property type="molecule type" value="Genomic_DNA"/>
</dbReference>
<evidence type="ECO:0000256" key="1">
    <source>
        <dbReference type="SAM" id="SignalP"/>
    </source>
</evidence>
<protein>
    <submittedName>
        <fullName evidence="2">Uncharacterized protein</fullName>
    </submittedName>
</protein>
<dbReference type="Proteomes" id="UP000008281">
    <property type="component" value="Unassembled WGS sequence"/>
</dbReference>